<name>A0A1L9RKB1_ASPWE</name>
<gene>
    <name evidence="2" type="ORF">ASPWEDRAFT_504431</name>
</gene>
<dbReference type="RefSeq" id="XP_040688964.1">
    <property type="nucleotide sequence ID" value="XM_040837439.1"/>
</dbReference>
<evidence type="ECO:0000313" key="2">
    <source>
        <dbReference type="EMBL" id="OJJ35288.1"/>
    </source>
</evidence>
<evidence type="ECO:0000256" key="1">
    <source>
        <dbReference type="SAM" id="MobiDB-lite"/>
    </source>
</evidence>
<protein>
    <submittedName>
        <fullName evidence="2">Uncharacterized protein</fullName>
    </submittedName>
</protein>
<feature type="region of interest" description="Disordered" evidence="1">
    <location>
        <begin position="93"/>
        <end position="170"/>
    </location>
</feature>
<dbReference type="EMBL" id="KV878212">
    <property type="protein sequence ID" value="OJJ35288.1"/>
    <property type="molecule type" value="Genomic_DNA"/>
</dbReference>
<accession>A0A1L9RKB1</accession>
<reference evidence="3" key="1">
    <citation type="journal article" date="2017" name="Genome Biol.">
        <title>Comparative genomics reveals high biological diversity and specific adaptations in the industrially and medically important fungal genus Aspergillus.</title>
        <authorList>
            <person name="de Vries R.P."/>
            <person name="Riley R."/>
            <person name="Wiebenga A."/>
            <person name="Aguilar-Osorio G."/>
            <person name="Amillis S."/>
            <person name="Uchima C.A."/>
            <person name="Anderluh G."/>
            <person name="Asadollahi M."/>
            <person name="Askin M."/>
            <person name="Barry K."/>
            <person name="Battaglia E."/>
            <person name="Bayram O."/>
            <person name="Benocci T."/>
            <person name="Braus-Stromeyer S.A."/>
            <person name="Caldana C."/>
            <person name="Canovas D."/>
            <person name="Cerqueira G.C."/>
            <person name="Chen F."/>
            <person name="Chen W."/>
            <person name="Choi C."/>
            <person name="Clum A."/>
            <person name="Dos Santos R.A."/>
            <person name="Damasio A.R."/>
            <person name="Diallinas G."/>
            <person name="Emri T."/>
            <person name="Fekete E."/>
            <person name="Flipphi M."/>
            <person name="Freyberg S."/>
            <person name="Gallo A."/>
            <person name="Gournas C."/>
            <person name="Habgood R."/>
            <person name="Hainaut M."/>
            <person name="Harispe M.L."/>
            <person name="Henrissat B."/>
            <person name="Hilden K.S."/>
            <person name="Hope R."/>
            <person name="Hossain A."/>
            <person name="Karabika E."/>
            <person name="Karaffa L."/>
            <person name="Karanyi Z."/>
            <person name="Krasevec N."/>
            <person name="Kuo A."/>
            <person name="Kusch H."/>
            <person name="LaButti K."/>
            <person name="Lagendijk E.L."/>
            <person name="Lapidus A."/>
            <person name="Levasseur A."/>
            <person name="Lindquist E."/>
            <person name="Lipzen A."/>
            <person name="Logrieco A.F."/>
            <person name="MacCabe A."/>
            <person name="Maekelae M.R."/>
            <person name="Malavazi I."/>
            <person name="Melin P."/>
            <person name="Meyer V."/>
            <person name="Mielnichuk N."/>
            <person name="Miskei M."/>
            <person name="Molnar A.P."/>
            <person name="Mule G."/>
            <person name="Ngan C.Y."/>
            <person name="Orejas M."/>
            <person name="Orosz E."/>
            <person name="Ouedraogo J.P."/>
            <person name="Overkamp K.M."/>
            <person name="Park H.-S."/>
            <person name="Perrone G."/>
            <person name="Piumi F."/>
            <person name="Punt P.J."/>
            <person name="Ram A.F."/>
            <person name="Ramon A."/>
            <person name="Rauscher S."/>
            <person name="Record E."/>
            <person name="Riano-Pachon D.M."/>
            <person name="Robert V."/>
            <person name="Roehrig J."/>
            <person name="Ruller R."/>
            <person name="Salamov A."/>
            <person name="Salih N.S."/>
            <person name="Samson R.A."/>
            <person name="Sandor E."/>
            <person name="Sanguinetti M."/>
            <person name="Schuetze T."/>
            <person name="Sepcic K."/>
            <person name="Shelest E."/>
            <person name="Sherlock G."/>
            <person name="Sophianopoulou V."/>
            <person name="Squina F.M."/>
            <person name="Sun H."/>
            <person name="Susca A."/>
            <person name="Todd R.B."/>
            <person name="Tsang A."/>
            <person name="Unkles S.E."/>
            <person name="van de Wiele N."/>
            <person name="van Rossen-Uffink D."/>
            <person name="Oliveira J.V."/>
            <person name="Vesth T.C."/>
            <person name="Visser J."/>
            <person name="Yu J.-H."/>
            <person name="Zhou M."/>
            <person name="Andersen M.R."/>
            <person name="Archer D.B."/>
            <person name="Baker S.E."/>
            <person name="Benoit I."/>
            <person name="Brakhage A.A."/>
            <person name="Braus G.H."/>
            <person name="Fischer R."/>
            <person name="Frisvad J.C."/>
            <person name="Goldman G.H."/>
            <person name="Houbraken J."/>
            <person name="Oakley B."/>
            <person name="Pocsi I."/>
            <person name="Scazzocchio C."/>
            <person name="Seiboth B."/>
            <person name="vanKuyk P.A."/>
            <person name="Wortman J."/>
            <person name="Dyer P.S."/>
            <person name="Grigoriev I.V."/>
        </authorList>
    </citation>
    <scope>NUCLEOTIDE SEQUENCE [LARGE SCALE GENOMIC DNA]</scope>
    <source>
        <strain evidence="3">DTO 134E9</strain>
    </source>
</reference>
<evidence type="ECO:0000313" key="3">
    <source>
        <dbReference type="Proteomes" id="UP000184383"/>
    </source>
</evidence>
<organism evidence="2 3">
    <name type="scientific">Aspergillus wentii DTO 134E9</name>
    <dbReference type="NCBI Taxonomy" id="1073089"/>
    <lineage>
        <taxon>Eukaryota</taxon>
        <taxon>Fungi</taxon>
        <taxon>Dikarya</taxon>
        <taxon>Ascomycota</taxon>
        <taxon>Pezizomycotina</taxon>
        <taxon>Eurotiomycetes</taxon>
        <taxon>Eurotiomycetidae</taxon>
        <taxon>Eurotiales</taxon>
        <taxon>Aspergillaceae</taxon>
        <taxon>Aspergillus</taxon>
        <taxon>Aspergillus subgen. Cremei</taxon>
    </lineage>
</organism>
<dbReference type="VEuPathDB" id="FungiDB:ASPWEDRAFT_504431"/>
<dbReference type="OrthoDB" id="5409998at2759"/>
<feature type="region of interest" description="Disordered" evidence="1">
    <location>
        <begin position="205"/>
        <end position="249"/>
    </location>
</feature>
<dbReference type="STRING" id="1073089.A0A1L9RKB1"/>
<keyword evidence="3" id="KW-1185">Reference proteome</keyword>
<sequence length="314" mass="33556">MAADFSNPESLGVLTSTVNQTLIETGRFFRSAGSMQSRAQLKRSLPAAHEQFQLALDSLSEQIFIAKAFLEKDYEVIRAKKAELQPAKDVVMGEAAEKEKEPEPNPQPTEKVESGADAEQTEANPADENATSAEPAAAAAEPDKPNTTDQPVKTENQEENTKQNQPFNGAEELNFDSVLNDTGGTNDFDLNLDFGDDEIGNQNFLSGSNLGNAGTSAGADNSNNKDQANPSALPEIGNNTTDTPAGGDAFDMEFQKADAQLGNNTEDVMAPGESSFDDLFLDTDNFGGDGMGDQGLLEGDGLMNINELDDSWFN</sequence>
<dbReference type="AlphaFoldDB" id="A0A1L9RKB1"/>
<dbReference type="GeneID" id="63753287"/>
<dbReference type="Proteomes" id="UP000184383">
    <property type="component" value="Unassembled WGS sequence"/>
</dbReference>
<feature type="compositionally biased region" description="Polar residues" evidence="1">
    <location>
        <begin position="205"/>
        <end position="230"/>
    </location>
</feature>
<proteinExistence type="predicted"/>